<keyword evidence="1" id="KW-0805">Transcription regulation</keyword>
<dbReference type="Gene3D" id="1.10.10.10">
    <property type="entry name" value="Winged helix-like DNA-binding domain superfamily/Winged helix DNA-binding domain"/>
    <property type="match status" value="1"/>
</dbReference>
<dbReference type="Pfam" id="PF07729">
    <property type="entry name" value="FCD"/>
    <property type="match status" value="1"/>
</dbReference>
<dbReference type="GO" id="GO:0003677">
    <property type="term" value="F:DNA binding"/>
    <property type="evidence" value="ECO:0007669"/>
    <property type="project" value="UniProtKB-KW"/>
</dbReference>
<name>A0A9E4K8D9_9GAMM</name>
<evidence type="ECO:0000256" key="2">
    <source>
        <dbReference type="ARBA" id="ARBA00023125"/>
    </source>
</evidence>
<keyword evidence="2" id="KW-0238">DNA-binding</keyword>
<dbReference type="GO" id="GO:0003700">
    <property type="term" value="F:DNA-binding transcription factor activity"/>
    <property type="evidence" value="ECO:0007669"/>
    <property type="project" value="InterPro"/>
</dbReference>
<dbReference type="SMART" id="SM00895">
    <property type="entry name" value="FCD"/>
    <property type="match status" value="1"/>
</dbReference>
<evidence type="ECO:0000313" key="5">
    <source>
        <dbReference type="EMBL" id="MCG7940665.1"/>
    </source>
</evidence>
<dbReference type="CDD" id="cd07377">
    <property type="entry name" value="WHTH_GntR"/>
    <property type="match status" value="1"/>
</dbReference>
<dbReference type="InterPro" id="IPR008920">
    <property type="entry name" value="TF_FadR/GntR_C"/>
</dbReference>
<evidence type="ECO:0000256" key="3">
    <source>
        <dbReference type="ARBA" id="ARBA00023163"/>
    </source>
</evidence>
<dbReference type="AlphaFoldDB" id="A0A9E4K8D9"/>
<evidence type="ECO:0000256" key="1">
    <source>
        <dbReference type="ARBA" id="ARBA00023015"/>
    </source>
</evidence>
<organism evidence="5 6">
    <name type="scientific">Candidatus Thiodiazotropha lotti</name>
    <dbReference type="NCBI Taxonomy" id="2792787"/>
    <lineage>
        <taxon>Bacteria</taxon>
        <taxon>Pseudomonadati</taxon>
        <taxon>Pseudomonadota</taxon>
        <taxon>Gammaproteobacteria</taxon>
        <taxon>Chromatiales</taxon>
        <taxon>Sedimenticolaceae</taxon>
        <taxon>Candidatus Thiodiazotropha</taxon>
    </lineage>
</organism>
<dbReference type="InterPro" id="IPR036388">
    <property type="entry name" value="WH-like_DNA-bd_sf"/>
</dbReference>
<evidence type="ECO:0000259" key="4">
    <source>
        <dbReference type="PROSITE" id="PS50949"/>
    </source>
</evidence>
<keyword evidence="3" id="KW-0804">Transcription</keyword>
<reference evidence="5" key="1">
    <citation type="journal article" date="2021" name="Proc. Natl. Acad. Sci. U.S.A.">
        <title>Global biogeography of chemosynthetic symbionts reveals both localized and globally distributed symbiont groups. .</title>
        <authorList>
            <person name="Osvatic J.T."/>
            <person name="Wilkins L.G.E."/>
            <person name="Leibrecht L."/>
            <person name="Leray M."/>
            <person name="Zauner S."/>
            <person name="Polzin J."/>
            <person name="Camacho Y."/>
            <person name="Gros O."/>
            <person name="van Gils J.A."/>
            <person name="Eisen J.A."/>
            <person name="Petersen J.M."/>
            <person name="Yuen B."/>
        </authorList>
    </citation>
    <scope>NUCLEOTIDE SEQUENCE</scope>
    <source>
        <strain evidence="5">MAGL173</strain>
    </source>
</reference>
<dbReference type="SUPFAM" id="SSF46785">
    <property type="entry name" value="Winged helix' DNA-binding domain"/>
    <property type="match status" value="1"/>
</dbReference>
<dbReference type="Gene3D" id="1.20.120.530">
    <property type="entry name" value="GntR ligand-binding domain-like"/>
    <property type="match status" value="1"/>
</dbReference>
<comment type="caution">
    <text evidence="5">The sequence shown here is derived from an EMBL/GenBank/DDBJ whole genome shotgun (WGS) entry which is preliminary data.</text>
</comment>
<dbReference type="PANTHER" id="PTHR43537:SF49">
    <property type="entry name" value="TRANSCRIPTIONAL REGULATORY PROTEIN"/>
    <property type="match status" value="1"/>
</dbReference>
<gene>
    <name evidence="5" type="ORF">JAZ04_17665</name>
</gene>
<dbReference type="InterPro" id="IPR000524">
    <property type="entry name" value="Tscrpt_reg_HTH_GntR"/>
</dbReference>
<dbReference type="Pfam" id="PF00392">
    <property type="entry name" value="GntR"/>
    <property type="match status" value="1"/>
</dbReference>
<accession>A0A9E4K8D9</accession>
<dbReference type="EMBL" id="JAEPDI010000014">
    <property type="protein sequence ID" value="MCG7940665.1"/>
    <property type="molecule type" value="Genomic_DNA"/>
</dbReference>
<proteinExistence type="predicted"/>
<dbReference type="PROSITE" id="PS50949">
    <property type="entry name" value="HTH_GNTR"/>
    <property type="match status" value="1"/>
</dbReference>
<protein>
    <submittedName>
        <fullName evidence="5">GntR family transcriptional regulator</fullName>
    </submittedName>
</protein>
<sequence length="229" mass="26421">MQNQSTATPLGTANIPLTERLFDALQRAIVEGEIPQGSKISEPELARQHGVSRGSLREAMARLEARKLVERKPNLGARVVTLSYEQLIEIFQLREALEGMAARLAAQNMSEMEIEELQSLLNQHGEQIAEQHGQAYFQKQGDLDFHYRIVQGSKNNQLIELLCNDLYHLLRMYRYQFGMRSKRSQQAYEEHQYLINAISARDPEMAELLMRQHIRSSRRNVEAVFLEKL</sequence>
<evidence type="ECO:0000313" key="6">
    <source>
        <dbReference type="Proteomes" id="UP000886687"/>
    </source>
</evidence>
<dbReference type="InterPro" id="IPR011711">
    <property type="entry name" value="GntR_C"/>
</dbReference>
<dbReference type="SUPFAM" id="SSF48008">
    <property type="entry name" value="GntR ligand-binding domain-like"/>
    <property type="match status" value="1"/>
</dbReference>
<dbReference type="Proteomes" id="UP000886687">
    <property type="component" value="Unassembled WGS sequence"/>
</dbReference>
<feature type="domain" description="HTH gntR-type" evidence="4">
    <location>
        <begin position="15"/>
        <end position="82"/>
    </location>
</feature>
<dbReference type="InterPro" id="IPR036390">
    <property type="entry name" value="WH_DNA-bd_sf"/>
</dbReference>
<dbReference type="SMART" id="SM00345">
    <property type="entry name" value="HTH_GNTR"/>
    <property type="match status" value="1"/>
</dbReference>
<dbReference type="PANTHER" id="PTHR43537">
    <property type="entry name" value="TRANSCRIPTIONAL REGULATOR, GNTR FAMILY"/>
    <property type="match status" value="1"/>
</dbReference>